<evidence type="ECO:0000313" key="3">
    <source>
        <dbReference type="EMBL" id="UWZ33542.1"/>
    </source>
</evidence>
<evidence type="ECO:0000256" key="1">
    <source>
        <dbReference type="ARBA" id="ARBA00022679"/>
    </source>
</evidence>
<feature type="domain" description="Adenylyltransferase AadA C-terminal" evidence="2">
    <location>
        <begin position="48"/>
        <end position="124"/>
    </location>
</feature>
<proteinExistence type="predicted"/>
<accession>A0ABY5YVK0</accession>
<dbReference type="EMBL" id="CP073721">
    <property type="protein sequence ID" value="UWZ33542.1"/>
    <property type="molecule type" value="Genomic_DNA"/>
</dbReference>
<dbReference type="InterPro" id="IPR025184">
    <property type="entry name" value="AadA_C"/>
</dbReference>
<dbReference type="Pfam" id="PF13427">
    <property type="entry name" value="AadA_C"/>
    <property type="match status" value="1"/>
</dbReference>
<dbReference type="Proteomes" id="UP001058271">
    <property type="component" value="Chromosome"/>
</dbReference>
<reference evidence="3" key="1">
    <citation type="submission" date="2021-04" db="EMBL/GenBank/DDBJ databases">
        <title>Biosynthetic gene clusters of Dactylosporangioum roseum.</title>
        <authorList>
            <person name="Hartkoorn R.C."/>
            <person name="Beaudoing E."/>
            <person name="Hot D."/>
            <person name="Moureu S."/>
        </authorList>
    </citation>
    <scope>NUCLEOTIDE SEQUENCE</scope>
    <source>
        <strain evidence="3">NRRL B-16295</strain>
    </source>
</reference>
<keyword evidence="1" id="KW-0808">Transferase</keyword>
<organism evidence="3 4">
    <name type="scientific">Dactylosporangium roseum</name>
    <dbReference type="NCBI Taxonomy" id="47989"/>
    <lineage>
        <taxon>Bacteria</taxon>
        <taxon>Bacillati</taxon>
        <taxon>Actinomycetota</taxon>
        <taxon>Actinomycetes</taxon>
        <taxon>Micromonosporales</taxon>
        <taxon>Micromonosporaceae</taxon>
        <taxon>Dactylosporangium</taxon>
    </lineage>
</organism>
<sequence length="130" mass="13334">MKAYLDAVVGTLRGLLGDRLVGVYPAGSLVPRTPYGTLLPVVVSSVAAQAGPGGDNAVLNACRALRCHALGSWASKPDAGAWALGHAPAHREVIAEALASHARDRAAGPRIDAPRARAFLDHVLGRISGS</sequence>
<dbReference type="RefSeq" id="WP_260722795.1">
    <property type="nucleotide sequence ID" value="NZ_BAAABS010000098.1"/>
</dbReference>
<evidence type="ECO:0000313" key="4">
    <source>
        <dbReference type="Proteomes" id="UP001058271"/>
    </source>
</evidence>
<gene>
    <name evidence="3" type="ORF">Drose_19720</name>
</gene>
<evidence type="ECO:0000259" key="2">
    <source>
        <dbReference type="Pfam" id="PF13427"/>
    </source>
</evidence>
<keyword evidence="4" id="KW-1185">Reference proteome</keyword>
<name>A0ABY5YVK0_9ACTN</name>
<protein>
    <submittedName>
        <fullName evidence="3">DUF4111 domain-containing protein</fullName>
    </submittedName>
</protein>